<reference evidence="2 3" key="1">
    <citation type="submission" date="2024-07" db="EMBL/GenBank/DDBJ databases">
        <title>Section-level genome sequencing and comparative genomics of Aspergillus sections Usti and Cavernicolus.</title>
        <authorList>
            <consortium name="Lawrence Berkeley National Laboratory"/>
            <person name="Nybo J.L."/>
            <person name="Vesth T.C."/>
            <person name="Theobald S."/>
            <person name="Frisvad J.C."/>
            <person name="Larsen T.O."/>
            <person name="Kjaerboelling I."/>
            <person name="Rothschild-Mancinelli K."/>
            <person name="Lyhne E.K."/>
            <person name="Kogle M.E."/>
            <person name="Barry K."/>
            <person name="Clum A."/>
            <person name="Na H."/>
            <person name="Ledsgaard L."/>
            <person name="Lin J."/>
            <person name="Lipzen A."/>
            <person name="Kuo A."/>
            <person name="Riley R."/>
            <person name="Mondo S."/>
            <person name="Labutti K."/>
            <person name="Haridas S."/>
            <person name="Pangalinan J."/>
            <person name="Salamov A.A."/>
            <person name="Simmons B.A."/>
            <person name="Magnuson J.K."/>
            <person name="Chen J."/>
            <person name="Drula E."/>
            <person name="Henrissat B."/>
            <person name="Wiebenga A."/>
            <person name="Lubbers R.J."/>
            <person name="Gomes A.C."/>
            <person name="Macurrencykelacurrency M.R."/>
            <person name="Stajich J."/>
            <person name="Grigoriev I.V."/>
            <person name="Mortensen U.H."/>
            <person name="De Vries R.P."/>
            <person name="Baker S.E."/>
            <person name="Andersen M.R."/>
        </authorList>
    </citation>
    <scope>NUCLEOTIDE SEQUENCE [LARGE SCALE GENOMIC DNA]</scope>
    <source>
        <strain evidence="2 3">CBS 449.75</strain>
    </source>
</reference>
<protein>
    <submittedName>
        <fullName evidence="2">Uncharacterized protein</fullName>
    </submittedName>
</protein>
<dbReference type="RefSeq" id="XP_070890605.1">
    <property type="nucleotide sequence ID" value="XM_071028059.1"/>
</dbReference>
<comment type="caution">
    <text evidence="2">The sequence shown here is derived from an EMBL/GenBank/DDBJ whole genome shotgun (WGS) entry which is preliminary data.</text>
</comment>
<keyword evidence="3" id="KW-1185">Reference proteome</keyword>
<accession>A0ABR4M4V0</accession>
<evidence type="ECO:0000313" key="3">
    <source>
        <dbReference type="Proteomes" id="UP001610432"/>
    </source>
</evidence>
<dbReference type="EMBL" id="JBFXLQ010000003">
    <property type="protein sequence ID" value="KAL2871626.1"/>
    <property type="molecule type" value="Genomic_DNA"/>
</dbReference>
<sequence>MKTSPLLSYLAFISGSALAATVKQPSACVTDTNQLLITGLYCGAGESVTFTGDATAVTNQQCFTQSGNPVQGVPKKRSESVSIGPTTIDPTDTGCVPICIESDEVVPTLQCTGTQKAQIVGSVSFTDVSITGSNLPKPITFKSVTNKCTESELACLP</sequence>
<feature type="signal peptide" evidence="1">
    <location>
        <begin position="1"/>
        <end position="19"/>
    </location>
</feature>
<evidence type="ECO:0000313" key="2">
    <source>
        <dbReference type="EMBL" id="KAL2871626.1"/>
    </source>
</evidence>
<organism evidence="2 3">
    <name type="scientific">Aspergillus lucknowensis</name>
    <dbReference type="NCBI Taxonomy" id="176173"/>
    <lineage>
        <taxon>Eukaryota</taxon>
        <taxon>Fungi</taxon>
        <taxon>Dikarya</taxon>
        <taxon>Ascomycota</taxon>
        <taxon>Pezizomycotina</taxon>
        <taxon>Eurotiomycetes</taxon>
        <taxon>Eurotiomycetidae</taxon>
        <taxon>Eurotiales</taxon>
        <taxon>Aspergillaceae</taxon>
        <taxon>Aspergillus</taxon>
        <taxon>Aspergillus subgen. Nidulantes</taxon>
    </lineage>
</organism>
<dbReference type="Proteomes" id="UP001610432">
    <property type="component" value="Unassembled WGS sequence"/>
</dbReference>
<name>A0ABR4M4V0_9EURO</name>
<keyword evidence="1" id="KW-0732">Signal</keyword>
<proteinExistence type="predicted"/>
<gene>
    <name evidence="2" type="ORF">BJX67DRAFT_342727</name>
</gene>
<dbReference type="GeneID" id="98143131"/>
<evidence type="ECO:0000256" key="1">
    <source>
        <dbReference type="SAM" id="SignalP"/>
    </source>
</evidence>
<feature type="chain" id="PRO_5046343024" evidence="1">
    <location>
        <begin position="20"/>
        <end position="157"/>
    </location>
</feature>